<keyword evidence="2 4" id="KW-0863">Zinc-finger</keyword>
<feature type="compositionally biased region" description="Low complexity" evidence="5">
    <location>
        <begin position="786"/>
        <end position="802"/>
    </location>
</feature>
<feature type="domain" description="CTCHY-type" evidence="8">
    <location>
        <begin position="417"/>
        <end position="481"/>
    </location>
</feature>
<dbReference type="InterPro" id="IPR039512">
    <property type="entry name" value="RCHY1_zinc-ribbon"/>
</dbReference>
<sequence length="897" mass="97462">MATLVSDLLRGAQRQVRRFSSGFATEEPDIPTPFTTSQHQRTRSDGAAIPNSVFEDEEDNYRRSLDGNILGRTVASPVAVATITTPTNAAPNSYPRSGEGADVASAASEVGHHGQAPVPPTSAAAYDSTPPARPSLTSPISAPAPEWSAQAVQQGLLGLPYIPSRVDSDARSQAGELPEDDGKSALRKRIQAIQNQADISQALKAQLIHQVMTEEYYHQSPHAHDGTMGMRPESPSGRSVRSVHSVKSARSAHSYGREQSSNRDCDSFGALQTAFKFWNPLGGEGGIGDEAALNIHVTEEDLKPTYVPKVAPRRDDCGPRELDVSLLYAMAQGIRPEEETEDLDESGQPVLRLGCKHYRRNVKLQCAACDRWYTCRLCHDEAEDHTLPRRETRHMLCMLCGRAQKASHTCVGCNQSAASYYCNICKLWNDDRNKPIYHCNDCGLCRVGHGLGKDFFHCKKCSACVSTRTEHRCVERSTDCDCPICGEYLFSSPRPVAIMKCGHTIHQHCFNAYKQTSYKCPVCNKTCVNMEIEFRRLDILIATQPMPEEYQDARAVISCNDCSAKSQTRYHWLGLKCSVCHSYNTVEHKLLHMPGVNDDEDEGGPRATIGSSGVNGTGQGVSVLPVALDEHVLQNAATAGGRRPSVTQCADITREQSRSIFHSDPISPPRRSALAGLFANRNRQSPSSSADQPQTSTSTNLPTTPSPSNYFPRPSSFAPSSPAATAAAVLASAAAFVGFGGYSASAPSGAAATTTTIPGRAATGTTTRTRTMTRTRGRSVNEAGIAADGTTTTTTTTAGADYNSDDYTDDDQESRWGEDMVTFEDVLGFLGRSPRGLVPVPRDGHTSIRDLVEEEDDEDEEEESEEDDDDDDENDDLEDEEEEEGVGGFELDLIGHR</sequence>
<feature type="region of interest" description="Disordered" evidence="5">
    <location>
        <begin position="832"/>
        <end position="897"/>
    </location>
</feature>
<feature type="compositionally biased region" description="Acidic residues" evidence="5">
    <location>
        <begin position="852"/>
        <end position="885"/>
    </location>
</feature>
<evidence type="ECO:0000256" key="5">
    <source>
        <dbReference type="SAM" id="MobiDB-lite"/>
    </source>
</evidence>
<dbReference type="Pfam" id="PF13639">
    <property type="entry name" value="zf-RING_2"/>
    <property type="match status" value="1"/>
</dbReference>
<feature type="compositionally biased region" description="Polar residues" evidence="5">
    <location>
        <begin position="681"/>
        <end position="691"/>
    </location>
</feature>
<dbReference type="Pfam" id="PF14599">
    <property type="entry name" value="zinc_ribbon_6"/>
    <property type="match status" value="1"/>
</dbReference>
<evidence type="ECO:0000259" key="7">
    <source>
        <dbReference type="PROSITE" id="PS51266"/>
    </source>
</evidence>
<dbReference type="PROSITE" id="PS51266">
    <property type="entry name" value="ZF_CHY"/>
    <property type="match status" value="1"/>
</dbReference>
<organism evidence="9 10">
    <name type="scientific">Sordaria macrospora</name>
    <dbReference type="NCBI Taxonomy" id="5147"/>
    <lineage>
        <taxon>Eukaryota</taxon>
        <taxon>Fungi</taxon>
        <taxon>Dikarya</taxon>
        <taxon>Ascomycota</taxon>
        <taxon>Pezizomycotina</taxon>
        <taxon>Sordariomycetes</taxon>
        <taxon>Sordariomycetidae</taxon>
        <taxon>Sordariales</taxon>
        <taxon>Sordariaceae</taxon>
        <taxon>Sordaria</taxon>
    </lineage>
</organism>
<dbReference type="CDD" id="cd16464">
    <property type="entry name" value="RING-H2_Pirh2-like"/>
    <property type="match status" value="1"/>
</dbReference>
<evidence type="ECO:0000256" key="2">
    <source>
        <dbReference type="ARBA" id="ARBA00022771"/>
    </source>
</evidence>
<dbReference type="InterPro" id="IPR013083">
    <property type="entry name" value="Znf_RING/FYVE/PHD"/>
</dbReference>
<evidence type="ECO:0000259" key="6">
    <source>
        <dbReference type="PROSITE" id="PS50089"/>
    </source>
</evidence>
<evidence type="ECO:0000259" key="8">
    <source>
        <dbReference type="PROSITE" id="PS51270"/>
    </source>
</evidence>
<dbReference type="SUPFAM" id="SSF161245">
    <property type="entry name" value="Zinc hairpin stack"/>
    <property type="match status" value="1"/>
</dbReference>
<dbReference type="Gene3D" id="2.20.28.10">
    <property type="match status" value="1"/>
</dbReference>
<gene>
    <name evidence="9" type="ORF">SMACR_06745</name>
</gene>
<name>A0A8S8ZT82_SORMA</name>
<feature type="region of interest" description="Disordered" evidence="5">
    <location>
        <begin position="219"/>
        <end position="264"/>
    </location>
</feature>
<dbReference type="InterPro" id="IPR037274">
    <property type="entry name" value="Znf_CHY_sf"/>
</dbReference>
<feature type="domain" description="RING-type" evidence="6">
    <location>
        <begin position="482"/>
        <end position="524"/>
    </location>
</feature>
<feature type="compositionally biased region" description="Low complexity" evidence="5">
    <location>
        <begin position="747"/>
        <end position="770"/>
    </location>
</feature>
<dbReference type="GO" id="GO:0061630">
    <property type="term" value="F:ubiquitin protein ligase activity"/>
    <property type="evidence" value="ECO:0007669"/>
    <property type="project" value="TreeGrafter"/>
</dbReference>
<keyword evidence="3" id="KW-0862">Zinc</keyword>
<proteinExistence type="predicted"/>
<dbReference type="PANTHER" id="PTHR21319:SF0">
    <property type="entry name" value="AND RING FINGER DOMAIN PROTEIN, PUTATIVE (AFU_ORTHOLOGUE AFUA_1G08900)-RELATED"/>
    <property type="match status" value="1"/>
</dbReference>
<evidence type="ECO:0000256" key="3">
    <source>
        <dbReference type="ARBA" id="ARBA00022833"/>
    </source>
</evidence>
<dbReference type="Proteomes" id="UP000433876">
    <property type="component" value="Unassembled WGS sequence"/>
</dbReference>
<dbReference type="InterPro" id="IPR001841">
    <property type="entry name" value="Znf_RING"/>
</dbReference>
<feature type="compositionally biased region" description="Low complexity" evidence="5">
    <location>
        <begin position="692"/>
        <end position="721"/>
    </location>
</feature>
<dbReference type="SMART" id="SM00184">
    <property type="entry name" value="RING"/>
    <property type="match status" value="2"/>
</dbReference>
<dbReference type="AlphaFoldDB" id="A0A8S8ZT82"/>
<dbReference type="InterPro" id="IPR017921">
    <property type="entry name" value="Znf_CTCHY"/>
</dbReference>
<evidence type="ECO:0000256" key="4">
    <source>
        <dbReference type="PROSITE-ProRule" id="PRU00601"/>
    </source>
</evidence>
<dbReference type="GO" id="GO:0008270">
    <property type="term" value="F:zinc ion binding"/>
    <property type="evidence" value="ECO:0007669"/>
    <property type="project" value="UniProtKB-KW"/>
</dbReference>
<dbReference type="VEuPathDB" id="FungiDB:SMAC_06745"/>
<feature type="region of interest" description="Disordered" evidence="5">
    <location>
        <begin position="747"/>
        <end position="815"/>
    </location>
</feature>
<accession>A0A8S8ZT82</accession>
<dbReference type="Pfam" id="PF05495">
    <property type="entry name" value="zf-CHY"/>
    <property type="match status" value="1"/>
</dbReference>
<dbReference type="InterPro" id="IPR008913">
    <property type="entry name" value="Znf_CHY"/>
</dbReference>
<dbReference type="GO" id="GO:0016567">
    <property type="term" value="P:protein ubiquitination"/>
    <property type="evidence" value="ECO:0007669"/>
    <property type="project" value="TreeGrafter"/>
</dbReference>
<feature type="compositionally biased region" description="Basic and acidic residues" evidence="5">
    <location>
        <begin position="842"/>
        <end position="851"/>
    </location>
</feature>
<dbReference type="SUPFAM" id="SSF57850">
    <property type="entry name" value="RING/U-box"/>
    <property type="match status" value="1"/>
</dbReference>
<dbReference type="EMBL" id="NMPR01000074">
    <property type="protein sequence ID" value="KAA8631565.1"/>
    <property type="molecule type" value="Genomic_DNA"/>
</dbReference>
<keyword evidence="1" id="KW-0479">Metal-binding</keyword>
<evidence type="ECO:0000313" key="9">
    <source>
        <dbReference type="EMBL" id="KAA8631565.1"/>
    </source>
</evidence>
<dbReference type="OMA" id="GHTSIRD"/>
<reference evidence="9 10" key="1">
    <citation type="submission" date="2017-07" db="EMBL/GenBank/DDBJ databases">
        <title>Genome sequence of the Sordaria macrospora wild type strain R19027.</title>
        <authorList>
            <person name="Nowrousian M."/>
            <person name="Teichert I."/>
            <person name="Kueck U."/>
        </authorList>
    </citation>
    <scope>NUCLEOTIDE SEQUENCE [LARGE SCALE GENOMIC DNA]</scope>
    <source>
        <strain evidence="9 10">R19027</strain>
        <tissue evidence="9">Mycelium</tissue>
    </source>
</reference>
<feature type="region of interest" description="Disordered" evidence="5">
    <location>
        <begin position="19"/>
        <end position="50"/>
    </location>
</feature>
<dbReference type="PROSITE" id="PS51270">
    <property type="entry name" value="ZF_CTCHY"/>
    <property type="match status" value="1"/>
</dbReference>
<feature type="region of interest" description="Disordered" evidence="5">
    <location>
        <begin position="596"/>
        <end position="616"/>
    </location>
</feature>
<comment type="caution">
    <text evidence="9">The sequence shown here is derived from an EMBL/GenBank/DDBJ whole genome shotgun (WGS) entry which is preliminary data.</text>
</comment>
<feature type="domain" description="CHY-type" evidence="7">
    <location>
        <begin position="348"/>
        <end position="415"/>
    </location>
</feature>
<feature type="compositionally biased region" description="Acidic residues" evidence="5">
    <location>
        <begin position="803"/>
        <end position="812"/>
    </location>
</feature>
<dbReference type="InterPro" id="IPR037275">
    <property type="entry name" value="Znf_CTCHY_sf"/>
</dbReference>
<evidence type="ECO:0000256" key="1">
    <source>
        <dbReference type="ARBA" id="ARBA00022723"/>
    </source>
</evidence>
<feature type="region of interest" description="Disordered" evidence="5">
    <location>
        <begin position="681"/>
        <end position="721"/>
    </location>
</feature>
<dbReference type="GO" id="GO:0005634">
    <property type="term" value="C:nucleus"/>
    <property type="evidence" value="ECO:0007669"/>
    <property type="project" value="TreeGrafter"/>
</dbReference>
<dbReference type="PROSITE" id="PS50089">
    <property type="entry name" value="ZF_RING_2"/>
    <property type="match status" value="1"/>
</dbReference>
<feature type="region of interest" description="Disordered" evidence="5">
    <location>
        <begin position="86"/>
        <end position="142"/>
    </location>
</feature>
<dbReference type="PANTHER" id="PTHR21319">
    <property type="entry name" value="RING FINGER AND CHY ZINC FINGER DOMAIN-CONTAINING PROTEIN 1"/>
    <property type="match status" value="1"/>
</dbReference>
<protein>
    <submittedName>
        <fullName evidence="9">Uncharacterized protein</fullName>
    </submittedName>
</protein>
<dbReference type="GO" id="GO:0006511">
    <property type="term" value="P:ubiquitin-dependent protein catabolic process"/>
    <property type="evidence" value="ECO:0007669"/>
    <property type="project" value="TreeGrafter"/>
</dbReference>
<evidence type="ECO:0000313" key="10">
    <source>
        <dbReference type="Proteomes" id="UP000433876"/>
    </source>
</evidence>
<dbReference type="SUPFAM" id="SSF161219">
    <property type="entry name" value="CHY zinc finger-like"/>
    <property type="match status" value="1"/>
</dbReference>
<dbReference type="Gene3D" id="3.30.40.10">
    <property type="entry name" value="Zinc/RING finger domain, C3HC4 (zinc finger)"/>
    <property type="match status" value="1"/>
</dbReference>